<dbReference type="InterPro" id="IPR038763">
    <property type="entry name" value="DHH_sf"/>
</dbReference>
<dbReference type="InterPro" id="IPR001667">
    <property type="entry name" value="DDH_dom"/>
</dbReference>
<dbReference type="InterPro" id="IPR003156">
    <property type="entry name" value="DHHA1_dom"/>
</dbReference>
<keyword evidence="5 9" id="KW-0269">Exonuclease</keyword>
<keyword evidence="3" id="KW-0540">Nuclease</keyword>
<feature type="domain" description="DHHA1" evidence="7">
    <location>
        <begin position="355"/>
        <end position="445"/>
    </location>
</feature>
<dbReference type="Pfam" id="PF02272">
    <property type="entry name" value="DHHA1"/>
    <property type="match status" value="1"/>
</dbReference>
<evidence type="ECO:0000256" key="1">
    <source>
        <dbReference type="ARBA" id="ARBA00005915"/>
    </source>
</evidence>
<dbReference type="NCBIfam" id="TIGR00644">
    <property type="entry name" value="recJ"/>
    <property type="match status" value="1"/>
</dbReference>
<keyword evidence="10" id="KW-1185">Reference proteome</keyword>
<evidence type="ECO:0000256" key="4">
    <source>
        <dbReference type="ARBA" id="ARBA00022801"/>
    </source>
</evidence>
<name>A0ABQ0E3X6_9PORP</name>
<feature type="domain" description="RecJ OB" evidence="8">
    <location>
        <begin position="463"/>
        <end position="572"/>
    </location>
</feature>
<dbReference type="InterPro" id="IPR004610">
    <property type="entry name" value="RecJ"/>
</dbReference>
<dbReference type="InterPro" id="IPR051673">
    <property type="entry name" value="SSDNA_exonuclease_RecJ"/>
</dbReference>
<dbReference type="SUPFAM" id="SSF64182">
    <property type="entry name" value="DHH phosphoesterases"/>
    <property type="match status" value="1"/>
</dbReference>
<reference evidence="9 10" key="1">
    <citation type="journal article" date="2025" name="Int. J. Syst. Evol. Microbiol.">
        <title>Desulfovibrio falkowii sp. nov., Porphyromonas miyakawae sp. nov., Mediterraneibacter flintii sp. nov. and Owariibacterium komagatae gen. nov., sp. nov., isolated from human faeces.</title>
        <authorList>
            <person name="Hamaguchi T."/>
            <person name="Ohara M."/>
            <person name="Hisatomi A."/>
            <person name="Sekiguchi K."/>
            <person name="Takeda J.I."/>
            <person name="Ueyama J."/>
            <person name="Ito M."/>
            <person name="Nishiwaki H."/>
            <person name="Ogi T."/>
            <person name="Hirayama M."/>
            <person name="Ohkuma M."/>
            <person name="Sakamoto M."/>
            <person name="Ohno K."/>
        </authorList>
    </citation>
    <scope>NUCLEOTIDE SEQUENCE [LARGE SCALE GENOMIC DNA]</scope>
    <source>
        <strain evidence="9 10">13CB11C</strain>
    </source>
</reference>
<evidence type="ECO:0000256" key="5">
    <source>
        <dbReference type="ARBA" id="ARBA00022839"/>
    </source>
</evidence>
<dbReference type="EMBL" id="BAAFSF010000004">
    <property type="protein sequence ID" value="GAB1252371.1"/>
    <property type="molecule type" value="Genomic_DNA"/>
</dbReference>
<dbReference type="InterPro" id="IPR041122">
    <property type="entry name" value="RecJ_OB"/>
</dbReference>
<dbReference type="Gene3D" id="3.90.1640.30">
    <property type="match status" value="1"/>
</dbReference>
<evidence type="ECO:0000259" key="7">
    <source>
        <dbReference type="Pfam" id="PF02272"/>
    </source>
</evidence>
<gene>
    <name evidence="9" type="primary">recJ</name>
    <name evidence="9" type="ORF">Tsumi_14770</name>
</gene>
<evidence type="ECO:0000313" key="9">
    <source>
        <dbReference type="EMBL" id="GAB1252371.1"/>
    </source>
</evidence>
<organism evidence="9 10">
    <name type="scientific">Porphyromonas miyakawae</name>
    <dbReference type="NCBI Taxonomy" id="3137470"/>
    <lineage>
        <taxon>Bacteria</taxon>
        <taxon>Pseudomonadati</taxon>
        <taxon>Bacteroidota</taxon>
        <taxon>Bacteroidia</taxon>
        <taxon>Bacteroidales</taxon>
        <taxon>Porphyromonadaceae</taxon>
        <taxon>Porphyromonas</taxon>
    </lineage>
</organism>
<evidence type="ECO:0000313" key="10">
    <source>
        <dbReference type="Proteomes" id="UP001628220"/>
    </source>
</evidence>
<comment type="caution">
    <text evidence="9">The sequence shown here is derived from an EMBL/GenBank/DDBJ whole genome shotgun (WGS) entry which is preliminary data.</text>
</comment>
<evidence type="ECO:0000259" key="8">
    <source>
        <dbReference type="Pfam" id="PF17768"/>
    </source>
</evidence>
<dbReference type="RefSeq" id="WP_411916254.1">
    <property type="nucleotide sequence ID" value="NZ_BAAFSF010000004.1"/>
</dbReference>
<comment type="similarity">
    <text evidence="1">Belongs to the RecJ family.</text>
</comment>
<protein>
    <recommendedName>
        <fullName evidence="2">Single-stranded-DNA-specific exonuclease RecJ</fullName>
    </recommendedName>
</protein>
<proteinExistence type="inferred from homology"/>
<keyword evidence="4" id="KW-0378">Hydrolase</keyword>
<dbReference type="Proteomes" id="UP001628220">
    <property type="component" value="Unassembled WGS sequence"/>
</dbReference>
<dbReference type="GO" id="GO:0004527">
    <property type="term" value="F:exonuclease activity"/>
    <property type="evidence" value="ECO:0007669"/>
    <property type="project" value="UniProtKB-KW"/>
</dbReference>
<accession>A0ABQ0E3X6</accession>
<dbReference type="PANTHER" id="PTHR30255:SF2">
    <property type="entry name" value="SINGLE-STRANDED-DNA-SPECIFIC EXONUCLEASE RECJ"/>
    <property type="match status" value="1"/>
</dbReference>
<dbReference type="Pfam" id="PF01368">
    <property type="entry name" value="DHH"/>
    <property type="match status" value="1"/>
</dbReference>
<dbReference type="Pfam" id="PF17768">
    <property type="entry name" value="RecJ_OB"/>
    <property type="match status" value="1"/>
</dbReference>
<feature type="domain" description="DDH" evidence="6">
    <location>
        <begin position="83"/>
        <end position="228"/>
    </location>
</feature>
<evidence type="ECO:0000256" key="2">
    <source>
        <dbReference type="ARBA" id="ARBA00019841"/>
    </source>
</evidence>
<evidence type="ECO:0000256" key="3">
    <source>
        <dbReference type="ARBA" id="ARBA00022722"/>
    </source>
</evidence>
<dbReference type="PANTHER" id="PTHR30255">
    <property type="entry name" value="SINGLE-STRANDED-DNA-SPECIFIC EXONUCLEASE RECJ"/>
    <property type="match status" value="1"/>
</dbReference>
<evidence type="ECO:0000259" key="6">
    <source>
        <dbReference type="Pfam" id="PF01368"/>
    </source>
</evidence>
<dbReference type="Gene3D" id="3.10.310.30">
    <property type="match status" value="1"/>
</dbReference>
<sequence length="581" mass="64452">MTTRWTWQPLDEEKQEVAAQLSQELHIPLPVARILVHRGVTSVKDATNFFRPKLQALHDPFLMKDMDLAVARLNKAVGTKEPILVYGDYDVDGTTAVALVYKFLRIAGCSEAQLHYYIPDRGDDGYGVSHTGIDYAARRGVKLVIVLDCGIKALREIEYAKEQGIDFIVCDHHQPDEGLPPAVAVLDAKREENTYPFTELSGCGVGFKLMQAFAMTNNIRISKLYALLDLCAVSIASDLVSVLGENRILFYHGLKQLNRDPSPSLAGIIESCGLKPGSITAGDIVYKIGPLINASGRMMNGRRTVDLLLSSTIEEAKEICQEVERSNNQRRALDKEITKEAHEQIISQELHKKHKLIVVYGAEWHKGVIGIVASRLAEQYARPVIVLSGMGENVSGSARSANNFDMYHAIDLHKDLLINFGGHPYAAGLTLAKENLSDFVQRIVAYADGAIPPGKPETVIELDEELKLTQINHTLLRNINRLYPFGPDNPTPAFFTRGLMDTGESRAVGRKEEHLRPEVTDAMNRRYPFSSIAFGQAKSLGVVKSGKTFAMCYHLEENVHNGVANLQLRVTDIKPDEELPF</sequence>